<dbReference type="EMBL" id="KC821614">
    <property type="protein sequence ID" value="AGO48088.1"/>
    <property type="molecule type" value="Genomic_DNA"/>
</dbReference>
<organism evidence="1 2">
    <name type="scientific">Cellulophaga phage phi38:1</name>
    <dbReference type="NCBI Taxonomy" id="1327977"/>
    <lineage>
        <taxon>Viruses</taxon>
        <taxon>Duplodnaviria</taxon>
        <taxon>Heunggongvirae</taxon>
        <taxon>Uroviricota</taxon>
        <taxon>Caudoviricetes</taxon>
        <taxon>Pervagoviridae</taxon>
        <taxon>Callevirus</taxon>
        <taxon>Callevirus phi38una</taxon>
    </lineage>
</organism>
<keyword evidence="2" id="KW-1185">Reference proteome</keyword>
<reference evidence="2" key="2">
    <citation type="submission" date="2013-03" db="EMBL/GenBank/DDBJ databases">
        <title>The Cellulophaga phages: a novel, diverse, and globally ubiquitous model system.</title>
        <authorList>
            <person name="Holmfeldt K."/>
            <person name="Solonenko N."/>
            <person name="Shah M."/>
            <person name="Corrier K."/>
            <person name="Riemann L."/>
            <person name="VerBerkmoes N.C."/>
            <person name="Sullivan M.B."/>
        </authorList>
    </citation>
    <scope>NUCLEOTIDE SEQUENCE [LARGE SCALE GENOMIC DNA]</scope>
</reference>
<reference evidence="1 2" key="1">
    <citation type="journal article" date="2013" name="Proc. Natl. Acad. Sci. U.S.A.">
        <title>Twelve previously unknown phage genera are ubiquitous in global oceans.</title>
        <authorList>
            <person name="Holmfeldt K."/>
            <person name="Solonenko N."/>
            <person name="Shah M."/>
            <person name="Corrier K."/>
            <person name="Riemann L."/>
            <person name="Verberkmoes N.C."/>
            <person name="Sullivan M.B."/>
        </authorList>
    </citation>
    <scope>NUCLEOTIDE SEQUENCE [LARGE SCALE GENOMIC DNA]</scope>
    <source>
        <strain evidence="1">Phi38:1</strain>
    </source>
</reference>
<evidence type="ECO:0000313" key="1">
    <source>
        <dbReference type="EMBL" id="AGO48088.1"/>
    </source>
</evidence>
<evidence type="ECO:0000313" key="2">
    <source>
        <dbReference type="Proteomes" id="UP000014715"/>
    </source>
</evidence>
<proteinExistence type="predicted"/>
<gene>
    <name evidence="1" type="ORF">Phi38:1_gp058</name>
</gene>
<dbReference type="RefSeq" id="YP_008241439.1">
    <property type="nucleotide sequence ID" value="NC_021796.1"/>
</dbReference>
<dbReference type="GeneID" id="16796876"/>
<accession>S0A1K8</accession>
<sequence>MKFKAVPTLYKLPLRPVLNVHGISPLLKNQVSRFFLTNSLDFSSFKAATLPRDYKLH</sequence>
<name>S0A1K8_9CAUD</name>
<protein>
    <submittedName>
        <fullName evidence="1">Uncharacterized protein</fullName>
    </submittedName>
</protein>
<dbReference type="KEGG" id="vg:16796876"/>
<dbReference type="Proteomes" id="UP000014715">
    <property type="component" value="Segment"/>
</dbReference>